<organism evidence="9">
    <name type="scientific">Micromonas pusilla</name>
    <name type="common">Picoplanktonic green alga</name>
    <name type="synonym">Chromulina pusilla</name>
    <dbReference type="NCBI Taxonomy" id="38833"/>
    <lineage>
        <taxon>Eukaryota</taxon>
        <taxon>Viridiplantae</taxon>
        <taxon>Chlorophyta</taxon>
        <taxon>Mamiellophyceae</taxon>
        <taxon>Mamiellales</taxon>
        <taxon>Mamiellaceae</taxon>
        <taxon>Micromonas</taxon>
    </lineage>
</organism>
<feature type="transmembrane region" description="Helical" evidence="8">
    <location>
        <begin position="12"/>
        <end position="32"/>
    </location>
</feature>
<evidence type="ECO:0000256" key="7">
    <source>
        <dbReference type="PIRNR" id="PIRNR010045"/>
    </source>
</evidence>
<evidence type="ECO:0000256" key="6">
    <source>
        <dbReference type="ARBA" id="ARBA00023136"/>
    </source>
</evidence>
<evidence type="ECO:0000256" key="5">
    <source>
        <dbReference type="ARBA" id="ARBA00022989"/>
    </source>
</evidence>
<dbReference type="Pfam" id="PF01956">
    <property type="entry name" value="EMC3_TMCO1"/>
    <property type="match status" value="1"/>
</dbReference>
<gene>
    <name evidence="9" type="ORF">MCOM1403_LOCUS3352</name>
</gene>
<evidence type="ECO:0000256" key="2">
    <source>
        <dbReference type="ARBA" id="ARBA00005376"/>
    </source>
</evidence>
<feature type="transmembrane region" description="Helical" evidence="8">
    <location>
        <begin position="114"/>
        <end position="136"/>
    </location>
</feature>
<dbReference type="SMART" id="SM01415">
    <property type="entry name" value="DUF106"/>
    <property type="match status" value="1"/>
</dbReference>
<keyword evidence="5 8" id="KW-1133">Transmembrane helix</keyword>
<proteinExistence type="inferred from homology"/>
<reference evidence="9" key="1">
    <citation type="submission" date="2021-01" db="EMBL/GenBank/DDBJ databases">
        <authorList>
            <person name="Corre E."/>
            <person name="Pelletier E."/>
            <person name="Niang G."/>
            <person name="Scheremetjew M."/>
            <person name="Finn R."/>
            <person name="Kale V."/>
            <person name="Holt S."/>
            <person name="Cochrane G."/>
            <person name="Meng A."/>
            <person name="Brown T."/>
            <person name="Cohen L."/>
        </authorList>
    </citation>
    <scope>NUCLEOTIDE SEQUENCE</scope>
    <source>
        <strain evidence="9">CCMP1723</strain>
    </source>
</reference>
<keyword evidence="4 8" id="KW-0812">Transmembrane</keyword>
<dbReference type="PIRSF" id="PIRSF010045">
    <property type="entry name" value="DUF850_TM_euk"/>
    <property type="match status" value="1"/>
</dbReference>
<evidence type="ECO:0000256" key="1">
    <source>
        <dbReference type="ARBA" id="ARBA00004141"/>
    </source>
</evidence>
<dbReference type="AlphaFoldDB" id="A0A7S0IAH5"/>
<sequence length="258" mass="29396">MSTLRLDSDIRNWVLIPITVAMFFVGIVRHNIGKLMHRDRKVDLKALREAQAVIRAERLRNNSGYLQSAGFRMRKHFFCAPETGVFNQAAKKANPQAQMLSDPTMMTSMLTKNLNFIVPNMLTAGWVNFFFTGFVVGKVPFPLTQRFRGMLQRGIELQSLDVTYISSLSWYFLNFFGLRGVFNLCLGENTLDDTQAMQQQMAMGMNTEKAFASVKENLDMLDHEFVLYVAERRAERLLRRLVSGAAVGEARAFANAEF</sequence>
<dbReference type="GO" id="GO:0072546">
    <property type="term" value="C:EMC complex"/>
    <property type="evidence" value="ECO:0007669"/>
    <property type="project" value="TreeGrafter"/>
</dbReference>
<name>A0A7S0IAH5_MICPS</name>
<dbReference type="EMBL" id="HBEQ01004267">
    <property type="protein sequence ID" value="CAD8515927.1"/>
    <property type="molecule type" value="Transcribed_RNA"/>
</dbReference>
<comment type="subcellular location">
    <subcellularLocation>
        <location evidence="1">Membrane</location>
        <topology evidence="1">Multi-pass membrane protein</topology>
    </subcellularLocation>
</comment>
<evidence type="ECO:0000256" key="4">
    <source>
        <dbReference type="ARBA" id="ARBA00022692"/>
    </source>
</evidence>
<keyword evidence="6 8" id="KW-0472">Membrane</keyword>
<dbReference type="PANTHER" id="PTHR13116">
    <property type="entry name" value="ER MEMBRANE PROTEIN COMPLEX SUBUNIT 3"/>
    <property type="match status" value="1"/>
</dbReference>
<accession>A0A7S0IAH5</accession>
<evidence type="ECO:0000313" key="9">
    <source>
        <dbReference type="EMBL" id="CAD8515927.1"/>
    </source>
</evidence>
<dbReference type="PANTHER" id="PTHR13116:SF5">
    <property type="entry name" value="ER MEMBRANE PROTEIN COMPLEX SUBUNIT 3"/>
    <property type="match status" value="1"/>
</dbReference>
<comment type="similarity">
    <text evidence="2 7">Belongs to the EMC3 family.</text>
</comment>
<dbReference type="InterPro" id="IPR008568">
    <property type="entry name" value="EMC3"/>
</dbReference>
<evidence type="ECO:0000256" key="3">
    <source>
        <dbReference type="ARBA" id="ARBA00020822"/>
    </source>
</evidence>
<evidence type="ECO:0000256" key="8">
    <source>
        <dbReference type="SAM" id="Phobius"/>
    </source>
</evidence>
<dbReference type="GO" id="GO:0034975">
    <property type="term" value="P:protein folding in endoplasmic reticulum"/>
    <property type="evidence" value="ECO:0007669"/>
    <property type="project" value="TreeGrafter"/>
</dbReference>
<dbReference type="InterPro" id="IPR002809">
    <property type="entry name" value="EMC3/TMCO1"/>
</dbReference>
<protein>
    <recommendedName>
        <fullName evidence="3 7">ER membrane protein complex subunit 3</fullName>
    </recommendedName>
</protein>